<dbReference type="GO" id="GO:0009697">
    <property type="term" value="P:salicylic acid biosynthetic process"/>
    <property type="evidence" value="ECO:0007669"/>
    <property type="project" value="TreeGrafter"/>
</dbReference>
<keyword evidence="6" id="KW-1185">Reference proteome</keyword>
<reference evidence="5 6" key="1">
    <citation type="submission" date="2018-08" db="EMBL/GenBank/DDBJ databases">
        <title>Genome sequence of Methylocystis hirsuta CSC1, a methanotroph able to accumulate PHAs.</title>
        <authorList>
            <person name="Bordel S."/>
            <person name="Rodriguez E."/>
            <person name="Gancedo J."/>
            <person name="Munoz R."/>
        </authorList>
    </citation>
    <scope>NUCLEOTIDE SEQUENCE [LARGE SCALE GENOMIC DNA]</scope>
    <source>
        <strain evidence="5 6">CSC1</strain>
    </source>
</reference>
<evidence type="ECO:0000259" key="4">
    <source>
        <dbReference type="PROSITE" id="PS51168"/>
    </source>
</evidence>
<dbReference type="GO" id="GO:0046417">
    <property type="term" value="P:chorismate metabolic process"/>
    <property type="evidence" value="ECO:0007669"/>
    <property type="project" value="InterPro"/>
</dbReference>
<dbReference type="InterPro" id="IPR036263">
    <property type="entry name" value="Chorismate_II_sf"/>
</dbReference>
<gene>
    <name evidence="5" type="ORF">D1O30_13865</name>
</gene>
<evidence type="ECO:0000256" key="3">
    <source>
        <dbReference type="SAM" id="Coils"/>
    </source>
</evidence>
<keyword evidence="2" id="KW-0413">Isomerase</keyword>
<dbReference type="Gene3D" id="1.20.59.10">
    <property type="entry name" value="Chorismate mutase"/>
    <property type="match status" value="1"/>
</dbReference>
<dbReference type="EMBL" id="QWDD01000001">
    <property type="protein sequence ID" value="RNJ51799.1"/>
    <property type="molecule type" value="Genomic_DNA"/>
</dbReference>
<dbReference type="PROSITE" id="PS51168">
    <property type="entry name" value="CHORISMATE_MUT_2"/>
    <property type="match status" value="1"/>
</dbReference>
<dbReference type="GO" id="GO:0004106">
    <property type="term" value="F:chorismate mutase activity"/>
    <property type="evidence" value="ECO:0007669"/>
    <property type="project" value="UniProtKB-EC"/>
</dbReference>
<dbReference type="InterPro" id="IPR051331">
    <property type="entry name" value="Chorismate_mutase-related"/>
</dbReference>
<evidence type="ECO:0000313" key="5">
    <source>
        <dbReference type="EMBL" id="RNJ51799.1"/>
    </source>
</evidence>
<evidence type="ECO:0000256" key="2">
    <source>
        <dbReference type="ARBA" id="ARBA00023235"/>
    </source>
</evidence>
<dbReference type="PANTHER" id="PTHR38041">
    <property type="entry name" value="CHORISMATE MUTASE"/>
    <property type="match status" value="1"/>
</dbReference>
<protein>
    <recommendedName>
        <fullName evidence="1">chorismate mutase</fullName>
        <ecNumber evidence="1">5.4.99.5</ecNumber>
    </recommendedName>
</protein>
<dbReference type="RefSeq" id="WP_123177643.1">
    <property type="nucleotide sequence ID" value="NZ_QWDD01000001.1"/>
</dbReference>
<dbReference type="SMART" id="SM00830">
    <property type="entry name" value="CM_2"/>
    <property type="match status" value="1"/>
</dbReference>
<keyword evidence="3" id="KW-0175">Coiled coil</keyword>
<dbReference type="InterPro" id="IPR036979">
    <property type="entry name" value="CM_dom_sf"/>
</dbReference>
<dbReference type="OrthoDB" id="514491at2"/>
<evidence type="ECO:0000256" key="1">
    <source>
        <dbReference type="ARBA" id="ARBA00012404"/>
    </source>
</evidence>
<comment type="caution">
    <text evidence="5">The sequence shown here is derived from an EMBL/GenBank/DDBJ whole genome shotgun (WGS) entry which is preliminary data.</text>
</comment>
<dbReference type="EC" id="5.4.99.5" evidence="1"/>
<dbReference type="Pfam" id="PF01817">
    <property type="entry name" value="CM_2"/>
    <property type="match status" value="1"/>
</dbReference>
<dbReference type="PANTHER" id="PTHR38041:SF1">
    <property type="entry name" value="CHORISMATE MUTASE"/>
    <property type="match status" value="1"/>
</dbReference>
<accession>A0A3M9XU31</accession>
<dbReference type="Proteomes" id="UP000268623">
    <property type="component" value="Unassembled WGS sequence"/>
</dbReference>
<feature type="domain" description="Chorismate mutase" evidence="4">
    <location>
        <begin position="16"/>
        <end position="107"/>
    </location>
</feature>
<proteinExistence type="predicted"/>
<feature type="coiled-coil region" evidence="3">
    <location>
        <begin position="15"/>
        <end position="49"/>
    </location>
</feature>
<organism evidence="5 6">
    <name type="scientific">Methylocystis hirsuta</name>
    <dbReference type="NCBI Taxonomy" id="369798"/>
    <lineage>
        <taxon>Bacteria</taxon>
        <taxon>Pseudomonadati</taxon>
        <taxon>Pseudomonadota</taxon>
        <taxon>Alphaproteobacteria</taxon>
        <taxon>Hyphomicrobiales</taxon>
        <taxon>Methylocystaceae</taxon>
        <taxon>Methylocystis</taxon>
    </lineage>
</organism>
<dbReference type="SUPFAM" id="SSF48600">
    <property type="entry name" value="Chorismate mutase II"/>
    <property type="match status" value="1"/>
</dbReference>
<name>A0A3M9XU31_9HYPH</name>
<sequence>MTTPSAEKDIAERPQQALQDEMSDVRRLIDELDEELVALLAKRQRQIERAARIKPALGIPANVPERVDEVLAHVLGAARREGLSVEVAMTLWRALIDWSIQYEERLMGARALKGVSQGSADGDRSS</sequence>
<evidence type="ECO:0000313" key="6">
    <source>
        <dbReference type="Proteomes" id="UP000268623"/>
    </source>
</evidence>
<dbReference type="AlphaFoldDB" id="A0A3M9XU31"/>
<dbReference type="InterPro" id="IPR002701">
    <property type="entry name" value="CM_II_prokaryot"/>
</dbReference>